<evidence type="ECO:0000313" key="3">
    <source>
        <dbReference type="EMBL" id="MBP2022825.1"/>
    </source>
</evidence>
<accession>A0ABS4K4W1</accession>
<dbReference type="RefSeq" id="WP_021285402.1">
    <property type="nucleotide sequence ID" value="NZ_JAGGLL010000020.1"/>
</dbReference>
<keyword evidence="1" id="KW-0378">Hydrolase</keyword>
<dbReference type="EMBL" id="JAGGLL010000020">
    <property type="protein sequence ID" value="MBP2022825.1"/>
    <property type="molecule type" value="Genomic_DNA"/>
</dbReference>
<name>A0ABS4K4W1_9CLOT</name>
<evidence type="ECO:0000313" key="4">
    <source>
        <dbReference type="Proteomes" id="UP001519308"/>
    </source>
</evidence>
<dbReference type="GO" id="GO:0016853">
    <property type="term" value="F:isomerase activity"/>
    <property type="evidence" value="ECO:0007669"/>
    <property type="project" value="UniProtKB-KW"/>
</dbReference>
<dbReference type="PROSITE" id="PS51462">
    <property type="entry name" value="NUDIX"/>
    <property type="match status" value="1"/>
</dbReference>
<dbReference type="InterPro" id="IPR000086">
    <property type="entry name" value="NUDIX_hydrolase_dom"/>
</dbReference>
<protein>
    <submittedName>
        <fullName evidence="3">Isopentenyldiphosphate isomerase</fullName>
    </submittedName>
</protein>
<dbReference type="SUPFAM" id="SSF55811">
    <property type="entry name" value="Nudix"/>
    <property type="match status" value="1"/>
</dbReference>
<proteinExistence type="predicted"/>
<feature type="domain" description="Nudix hydrolase" evidence="2">
    <location>
        <begin position="28"/>
        <end position="164"/>
    </location>
</feature>
<dbReference type="InterPro" id="IPR015797">
    <property type="entry name" value="NUDIX_hydrolase-like_dom_sf"/>
</dbReference>
<dbReference type="Proteomes" id="UP001519308">
    <property type="component" value="Unassembled WGS sequence"/>
</dbReference>
<dbReference type="Pfam" id="PF00293">
    <property type="entry name" value="NUDIX"/>
    <property type="match status" value="1"/>
</dbReference>
<organism evidence="3 4">
    <name type="scientific">Clostridium punense</name>
    <dbReference type="NCBI Taxonomy" id="1054297"/>
    <lineage>
        <taxon>Bacteria</taxon>
        <taxon>Bacillati</taxon>
        <taxon>Bacillota</taxon>
        <taxon>Clostridia</taxon>
        <taxon>Eubacteriales</taxon>
        <taxon>Clostridiaceae</taxon>
        <taxon>Clostridium</taxon>
    </lineage>
</organism>
<evidence type="ECO:0000259" key="2">
    <source>
        <dbReference type="PROSITE" id="PS51462"/>
    </source>
</evidence>
<reference evidence="3 4" key="1">
    <citation type="submission" date="2021-03" db="EMBL/GenBank/DDBJ databases">
        <title>Genomic Encyclopedia of Type Strains, Phase IV (KMG-IV): sequencing the most valuable type-strain genomes for metagenomic binning, comparative biology and taxonomic classification.</title>
        <authorList>
            <person name="Goeker M."/>
        </authorList>
    </citation>
    <scope>NUCLEOTIDE SEQUENCE [LARGE SCALE GENOMIC DNA]</scope>
    <source>
        <strain evidence="3 4">DSM 28650</strain>
    </source>
</reference>
<dbReference type="PANTHER" id="PTHR10885:SF20">
    <property type="entry name" value="NUDIX HYDROLASE DOMAIN-CONTAINING PROTEIN"/>
    <property type="match status" value="1"/>
</dbReference>
<comment type="caution">
    <text evidence="3">The sequence shown here is derived from an EMBL/GenBank/DDBJ whole genome shotgun (WGS) entry which is preliminary data.</text>
</comment>
<dbReference type="CDD" id="cd04692">
    <property type="entry name" value="NUDIX_Hydrolase"/>
    <property type="match status" value="1"/>
</dbReference>
<dbReference type="PANTHER" id="PTHR10885">
    <property type="entry name" value="ISOPENTENYL-DIPHOSPHATE DELTA-ISOMERASE"/>
    <property type="match status" value="1"/>
</dbReference>
<dbReference type="PROSITE" id="PS00893">
    <property type="entry name" value="NUDIX_BOX"/>
    <property type="match status" value="1"/>
</dbReference>
<dbReference type="InterPro" id="IPR020084">
    <property type="entry name" value="NUDIX_hydrolase_CS"/>
</dbReference>
<keyword evidence="4" id="KW-1185">Reference proteome</keyword>
<gene>
    <name evidence="3" type="ORF">J2Z44_002650</name>
</gene>
<dbReference type="Gene3D" id="3.90.79.10">
    <property type="entry name" value="Nucleoside Triphosphate Pyrophosphohydrolase"/>
    <property type="match status" value="1"/>
</dbReference>
<keyword evidence="3" id="KW-0413">Isomerase</keyword>
<sequence>MEMIDIYDELGQKCGKTEEKYETHIKGLIHKGVCVWIINSNDEILLQTRNSQVMFPNMMDISFSGHIKAGETSLEAAIREGKEELGIDLEIDKLQYLFSCREYGEVNGYIENEIEDVFLYRKDILLEEYSFYDNEVKEVSYISLEKFKIMVETHSTMLMPYKTHYIFLLTALGRW</sequence>
<evidence type="ECO:0000256" key="1">
    <source>
        <dbReference type="ARBA" id="ARBA00022801"/>
    </source>
</evidence>